<comment type="caution">
    <text evidence="5">The sequence shown here is derived from an EMBL/GenBank/DDBJ whole genome shotgun (WGS) entry which is preliminary data.</text>
</comment>
<feature type="region of interest" description="Disordered" evidence="2">
    <location>
        <begin position="1"/>
        <end position="32"/>
    </location>
</feature>
<gene>
    <name evidence="5" type="ORF">THRCLA_07953</name>
</gene>
<dbReference type="InterPro" id="IPR000048">
    <property type="entry name" value="IQ_motif_EF-hand-BS"/>
</dbReference>
<evidence type="ECO:0000259" key="4">
    <source>
        <dbReference type="Pfam" id="PF15801"/>
    </source>
</evidence>
<dbReference type="Pfam" id="PF15801">
    <property type="entry name" value="zf-C6H2"/>
    <property type="match status" value="1"/>
</dbReference>
<dbReference type="STRING" id="74557.A0A1V9ZBH2"/>
<name>A0A1V9ZBH2_9STRA</name>
<evidence type="ECO:0000259" key="3">
    <source>
        <dbReference type="Pfam" id="PF03372"/>
    </source>
</evidence>
<dbReference type="SMART" id="SM00015">
    <property type="entry name" value="IQ"/>
    <property type="match status" value="11"/>
</dbReference>
<dbReference type="Gene3D" id="3.60.10.10">
    <property type="entry name" value="Endonuclease/exonuclease/phosphatase"/>
    <property type="match status" value="1"/>
</dbReference>
<dbReference type="EMBL" id="JNBS01002128">
    <property type="protein sequence ID" value="OQR95349.1"/>
    <property type="molecule type" value="Genomic_DNA"/>
</dbReference>
<accession>A0A1V9ZBH2</accession>
<dbReference type="Gene3D" id="1.20.5.190">
    <property type="match status" value="4"/>
</dbReference>
<dbReference type="OrthoDB" id="428734at2759"/>
<proteinExistence type="predicted"/>
<dbReference type="InterPro" id="IPR050410">
    <property type="entry name" value="CCR4/nocturin_mRNA_transcr"/>
</dbReference>
<dbReference type="InterPro" id="IPR036691">
    <property type="entry name" value="Endo/exonu/phosph_ase_sf"/>
</dbReference>
<dbReference type="GO" id="GO:0000175">
    <property type="term" value="F:3'-5'-RNA exonuclease activity"/>
    <property type="evidence" value="ECO:0007669"/>
    <property type="project" value="TreeGrafter"/>
</dbReference>
<dbReference type="InterPro" id="IPR005135">
    <property type="entry name" value="Endo/exonuclease/phosphatase"/>
</dbReference>
<dbReference type="Pfam" id="PF00612">
    <property type="entry name" value="IQ"/>
    <property type="match status" value="5"/>
</dbReference>
<sequence length="1582" mass="183757">MSGARGMIKQEHLVGVDSPPRGSPTSGEGRISLRVDQPVEGCEVTTHAFYRSSEGDIDDDDFQLKFYWYKSTSKRACANKQCPRIGNGEGNIVLLMAKIECAVCLRMGIPNELAGFCTLECFRSGWGQHRQLHDKQDTVIVDNVLVAREQTLASLLEPMPTANIEVWTPLQAAKTYTPTAKDVGHVLRVECTAMFRSGEECGPPKFTETNIVLPFPPMAPKRQMISSIKEAGRVRFIGSFRVLSYNVLAEIYATRQMYPYCPMWALNWSFRKQLLKRELQNYNADILCLQEVQADHYKNYFQPMMSALGYDGLYQQKTREAMGLAGKVDGCATFYRKNRFYLKEQYTLEFNDAANEFIASLLANFDMMYPTASHQDRELYQSSLARVRQRLVRDNIAQILVLDVLPEASTPMTARKAVLPSICLTNVHICPNPEFPDVKLWQTNTLLQHMEQVANTRRLPIIICGDFNSEPTSAAYELLSQNHVQRDHPELKPLVEVAPITKFSHSIPFASAYATVFGSEPEYTNYTGNWVGVIDYIWFSSDKLIPVAGLKVHPPEVLKAYTKTCLPSCQFISDHVLDLLNKFFMYLSCRVLQKKILGIKRYWYESVKFEQISQYSAKKWKVMMYEPVWRHSLVQWYQNPKSILSSKRADVQLAPIVVGVFDNEKPARRALEAAIKRRDKSNPIATGNNPLEPLPIHWNQYYSVTIVSDLFQRKNLLERLELVYSSLLQLDDSTILTELCKVSYIGYHVRRLPCFSFIPYQLCVVCKSVAQHEAAVKAIALTDRLGISHNHILTIGVNTKAKTNRKDIHTLVEEIPVSTRVPHFYHGLPEELKLMMAAEQQAIFQEHQALGRDTDIHSVLKHVEKRKRQYTIAAIKLQRHFRTKLQTKVLRRILKRHRHAITIQRVYRGYLARVFTTELFLVYTFATTHIQATYRSFISRRATKALKAKMIIGAIGLQRIFRGHKARKWALWLRYHVANAIEIQRVIRGHFGRLRAQMFRHAHFKRLHVVPAVKLLQRFYRGYRGRCIYHKVLSDHIRNTIHTPAAITIQRVHRGGIGRLIFRTRTLQVEMARHLQHWYRDHLNRVKWDYIFYMRKLNRMASRIGAAGRGYLARQLYKREQRKERLQSVVIPAARVIQRVFRGYIVRKRLEEYRDRLEAATVIQYAWRKSKQKYKERIEYDTQIARMKDFNACTIQCMVRCFLARKHVLAKRLAQHGRYSFAAVKVQAAWRSFLSRKRLKQTRELVKLEIKARAMTTLKDELEMIHFDTMDASADKARLIKYKKKALQHIHDLKQMRIDWELRVPFLDKELAEMTPEDVERGWAEAFETEKVVIHFSRLLSAEEILSKKQQIREYEQEIESLSIELEDLERDHEEFLLNETLEIEKVRRFELDRALCLFVEDQKRAVRRQRARWKIRNVRRNVLLRRENEKLLEIIPLHEPDSCVSYQTATMRKIANQKALKAAVTSANMLHQNELENLGSRNPHVIATYDAIVKATKALVDQTSLGFRISKHDIREDGMCHTCGRVNCVCHLNNQQEGNPLVNITSAISTKKGKKAPPAKLGRRRKGFHDANILRIDPHQK</sequence>
<dbReference type="PANTHER" id="PTHR12121">
    <property type="entry name" value="CARBON CATABOLITE REPRESSOR PROTEIN 4"/>
    <property type="match status" value="1"/>
</dbReference>
<protein>
    <submittedName>
        <fullName evidence="5">Carbon catabolite repressor protein</fullName>
    </submittedName>
</protein>
<evidence type="ECO:0000313" key="5">
    <source>
        <dbReference type="EMBL" id="OQR95349.1"/>
    </source>
</evidence>
<feature type="domain" description="C6H2-type" evidence="4">
    <location>
        <begin position="98"/>
        <end position="134"/>
    </location>
</feature>
<evidence type="ECO:0000256" key="2">
    <source>
        <dbReference type="SAM" id="MobiDB-lite"/>
    </source>
</evidence>
<dbReference type="CDD" id="cd23767">
    <property type="entry name" value="IQCD"/>
    <property type="match status" value="1"/>
</dbReference>
<evidence type="ECO:0000256" key="1">
    <source>
        <dbReference type="SAM" id="Coils"/>
    </source>
</evidence>
<reference evidence="5 6" key="1">
    <citation type="journal article" date="2014" name="Genome Biol. Evol.">
        <title>The secreted proteins of Achlya hypogyna and Thraustotheca clavata identify the ancestral oomycete secretome and reveal gene acquisitions by horizontal gene transfer.</title>
        <authorList>
            <person name="Misner I."/>
            <person name="Blouin N."/>
            <person name="Leonard G."/>
            <person name="Richards T.A."/>
            <person name="Lane C.E."/>
        </authorList>
    </citation>
    <scope>NUCLEOTIDE SEQUENCE [LARGE SCALE GENOMIC DNA]</scope>
    <source>
        <strain evidence="5 6">ATCC 34112</strain>
    </source>
</reference>
<keyword evidence="1" id="KW-0175">Coiled coil</keyword>
<dbReference type="InterPro" id="IPR031615">
    <property type="entry name" value="Zfn-C6H2"/>
</dbReference>
<evidence type="ECO:0000313" key="6">
    <source>
        <dbReference type="Proteomes" id="UP000243217"/>
    </source>
</evidence>
<keyword evidence="6" id="KW-1185">Reference proteome</keyword>
<organism evidence="5 6">
    <name type="scientific">Thraustotheca clavata</name>
    <dbReference type="NCBI Taxonomy" id="74557"/>
    <lineage>
        <taxon>Eukaryota</taxon>
        <taxon>Sar</taxon>
        <taxon>Stramenopiles</taxon>
        <taxon>Oomycota</taxon>
        <taxon>Saprolegniomycetes</taxon>
        <taxon>Saprolegniales</taxon>
        <taxon>Achlyaceae</taxon>
        <taxon>Thraustotheca</taxon>
    </lineage>
</organism>
<feature type="domain" description="Endonuclease/exonuclease/phosphatase" evidence="3">
    <location>
        <begin position="243"/>
        <end position="575"/>
    </location>
</feature>
<feature type="coiled-coil region" evidence="1">
    <location>
        <begin position="1345"/>
        <end position="1379"/>
    </location>
</feature>
<dbReference type="PANTHER" id="PTHR12121:SF34">
    <property type="entry name" value="PROTEIN ANGEL"/>
    <property type="match status" value="1"/>
</dbReference>
<dbReference type="Pfam" id="PF03372">
    <property type="entry name" value="Exo_endo_phos"/>
    <property type="match status" value="1"/>
</dbReference>
<dbReference type="PROSITE" id="PS50096">
    <property type="entry name" value="IQ"/>
    <property type="match status" value="7"/>
</dbReference>
<dbReference type="SUPFAM" id="SSF56219">
    <property type="entry name" value="DNase I-like"/>
    <property type="match status" value="1"/>
</dbReference>
<dbReference type="Proteomes" id="UP000243217">
    <property type="component" value="Unassembled WGS sequence"/>
</dbReference>